<evidence type="ECO:0000313" key="3">
    <source>
        <dbReference type="Proteomes" id="UP000468687"/>
    </source>
</evidence>
<evidence type="ECO:0000256" key="1">
    <source>
        <dbReference type="SAM" id="Phobius"/>
    </source>
</evidence>
<evidence type="ECO:0000313" key="2">
    <source>
        <dbReference type="EMBL" id="NEN78750.1"/>
    </source>
</evidence>
<dbReference type="RefSeq" id="WP_163772282.1">
    <property type="nucleotide sequence ID" value="NZ_JAAGXA010000006.1"/>
</dbReference>
<keyword evidence="1" id="KW-0812">Transmembrane</keyword>
<proteinExistence type="predicted"/>
<gene>
    <name evidence="2" type="ORF">G3T38_10710</name>
</gene>
<feature type="transmembrane region" description="Helical" evidence="1">
    <location>
        <begin position="21"/>
        <end position="39"/>
    </location>
</feature>
<dbReference type="Proteomes" id="UP000468687">
    <property type="component" value="Unassembled WGS sequence"/>
</dbReference>
<dbReference type="AlphaFoldDB" id="A0A6P0HKF0"/>
<name>A0A6P0HKF0_9ACTN</name>
<reference evidence="2 3" key="1">
    <citation type="journal article" date="2014" name="Int. J. Syst. Evol. Microbiol.">
        <title>Nocardioides zeae sp. nov., isolated from the stem of Zea mays.</title>
        <authorList>
            <person name="Glaeser S.P."/>
            <person name="McInroy J.A."/>
            <person name="Busse H.J."/>
            <person name="Kampfer P."/>
        </authorList>
    </citation>
    <scope>NUCLEOTIDE SEQUENCE [LARGE SCALE GENOMIC DNA]</scope>
    <source>
        <strain evidence="2 3">JCM 30728</strain>
    </source>
</reference>
<feature type="transmembrane region" description="Helical" evidence="1">
    <location>
        <begin position="107"/>
        <end position="129"/>
    </location>
</feature>
<feature type="transmembrane region" description="Helical" evidence="1">
    <location>
        <begin position="51"/>
        <end position="71"/>
    </location>
</feature>
<feature type="transmembrane region" description="Helical" evidence="1">
    <location>
        <begin position="83"/>
        <end position="101"/>
    </location>
</feature>
<accession>A0A6P0HKF0</accession>
<comment type="caution">
    <text evidence="2">The sequence shown here is derived from an EMBL/GenBank/DDBJ whole genome shotgun (WGS) entry which is preliminary data.</text>
</comment>
<keyword evidence="3" id="KW-1185">Reference proteome</keyword>
<keyword evidence="1" id="KW-1133">Transmembrane helix</keyword>
<keyword evidence="1" id="KW-0472">Membrane</keyword>
<organism evidence="2 3">
    <name type="scientific">Nocardioides zeae</name>
    <dbReference type="NCBI Taxonomy" id="1457234"/>
    <lineage>
        <taxon>Bacteria</taxon>
        <taxon>Bacillati</taxon>
        <taxon>Actinomycetota</taxon>
        <taxon>Actinomycetes</taxon>
        <taxon>Propionibacteriales</taxon>
        <taxon>Nocardioidaceae</taxon>
        <taxon>Nocardioides</taxon>
    </lineage>
</organism>
<protein>
    <submittedName>
        <fullName evidence="2">Uncharacterized protein</fullName>
    </submittedName>
</protein>
<dbReference type="EMBL" id="JAAGXA010000006">
    <property type="protein sequence ID" value="NEN78750.1"/>
    <property type="molecule type" value="Genomic_DNA"/>
</dbReference>
<sequence>MPSSTSASSRRGPVEPAPSRGQVVAALVGAGLVAAVLAADAAGSLDDNRSVGVVLAIGGAALTAGITYSFWGAAPTRTLRMHAALLAAMIGGFTTVAASTAEADGVYSHVALGTLGLAGLLLAVVGLLAQARAAGLPTSRTSTARSGGSARGGDR</sequence>